<evidence type="ECO:0000256" key="2">
    <source>
        <dbReference type="ARBA" id="ARBA00037926"/>
    </source>
</evidence>
<evidence type="ECO:0000256" key="9">
    <source>
        <dbReference type="ARBA" id="ARBA00051823"/>
    </source>
</evidence>
<comment type="catalytic activity">
    <reaction evidence="8">
        <text>dopamine + acetyl-CoA = N-acetyldopamine + CoA + H(+)</text>
        <dbReference type="Rhea" id="RHEA:51388"/>
        <dbReference type="ChEBI" id="CHEBI:15378"/>
        <dbReference type="ChEBI" id="CHEBI:57287"/>
        <dbReference type="ChEBI" id="CHEBI:57288"/>
        <dbReference type="ChEBI" id="CHEBI:59905"/>
        <dbReference type="ChEBI" id="CHEBI:125678"/>
    </reaction>
    <physiologicalReaction direction="left-to-right" evidence="8">
        <dbReference type="Rhea" id="RHEA:51389"/>
    </physiologicalReaction>
</comment>
<dbReference type="GO" id="GO:0004059">
    <property type="term" value="F:aralkylamine N-acetyltransferase activity"/>
    <property type="evidence" value="ECO:0007669"/>
    <property type="project" value="UniProtKB-EC"/>
</dbReference>
<evidence type="ECO:0000256" key="10">
    <source>
        <dbReference type="ARBA" id="ARBA00052178"/>
    </source>
</evidence>
<comment type="catalytic activity">
    <reaction evidence="10">
        <text>serotonin + hexadecanoyl-CoA = N-hexadecanoyl-serotonin + CoA + H(+)</text>
        <dbReference type="Rhea" id="RHEA:51384"/>
        <dbReference type="ChEBI" id="CHEBI:15378"/>
        <dbReference type="ChEBI" id="CHEBI:57287"/>
        <dbReference type="ChEBI" id="CHEBI:57379"/>
        <dbReference type="ChEBI" id="CHEBI:134059"/>
        <dbReference type="ChEBI" id="CHEBI:350546"/>
    </reaction>
    <physiologicalReaction direction="left-to-right" evidence="10">
        <dbReference type="Rhea" id="RHEA:51385"/>
    </physiologicalReaction>
</comment>
<dbReference type="SUPFAM" id="SSF55729">
    <property type="entry name" value="Acyl-CoA N-acyltransferases (Nat)"/>
    <property type="match status" value="1"/>
</dbReference>
<gene>
    <name evidence="13" type="ORF">PFISCL1PPCAC_8648</name>
</gene>
<evidence type="ECO:0000256" key="12">
    <source>
        <dbReference type="ARBA" id="ARBA00052491"/>
    </source>
</evidence>
<dbReference type="FunFam" id="3.40.630.30:FF:000046">
    <property type="entry name" value="Dopamine N-acetyltransferase"/>
    <property type="match status" value="1"/>
</dbReference>
<sequence length="255" mass="29215">IQSARSISSHLGAINSDIRQKLGDYASQTRDTLSVKTGMYTSTTWCNEDDHREELLQLSEQFLLHEPQSVALNMGPSETRPLLEHLVAKCLHTPYSLIVYDKETGKPLGFRLTSVAHRDSSLDADPVPLKIESTRVKTFWNAIEKLQRNFWRMHPDVNKVLRHEIAYVAPCYQRAGIASKMLDFGLDQKTLEKEHKFDGIVVESTSETSHSILARNGYTCNMRLDQTVYRDKNGQKLHVKLSSHDDLRLFFKCIR</sequence>
<evidence type="ECO:0000256" key="1">
    <source>
        <dbReference type="ARBA" id="ARBA00022679"/>
    </source>
</evidence>
<comment type="catalytic activity">
    <reaction evidence="5">
        <text>dopamine + (9Z)-octadecenoyl-CoA = N-(9Z-octadecanoyl)-dopamine + CoA + H(+)</text>
        <dbReference type="Rhea" id="RHEA:51380"/>
        <dbReference type="ChEBI" id="CHEBI:15378"/>
        <dbReference type="ChEBI" id="CHEBI:31883"/>
        <dbReference type="ChEBI" id="CHEBI:57287"/>
        <dbReference type="ChEBI" id="CHEBI:57387"/>
        <dbReference type="ChEBI" id="CHEBI:59905"/>
    </reaction>
    <physiologicalReaction direction="left-to-right" evidence="5">
        <dbReference type="Rhea" id="RHEA:51381"/>
    </physiologicalReaction>
</comment>
<dbReference type="Gene3D" id="3.40.630.30">
    <property type="match status" value="1"/>
</dbReference>
<evidence type="ECO:0000256" key="6">
    <source>
        <dbReference type="ARBA" id="ARBA00050849"/>
    </source>
</evidence>
<feature type="non-terminal residue" evidence="13">
    <location>
        <position position="255"/>
    </location>
</feature>
<evidence type="ECO:0000256" key="11">
    <source>
        <dbReference type="ARBA" id="ARBA00052335"/>
    </source>
</evidence>
<feature type="non-terminal residue" evidence="13">
    <location>
        <position position="1"/>
    </location>
</feature>
<evidence type="ECO:0000256" key="8">
    <source>
        <dbReference type="ARBA" id="ARBA00051711"/>
    </source>
</evidence>
<proteinExistence type="inferred from homology"/>
<name>A0AAV5VD76_9BILA</name>
<comment type="catalytic activity">
    <reaction evidence="12">
        <text>serotonin + acetyl-CoA = N-acetylserotonin + CoA + H(+)</text>
        <dbReference type="Rhea" id="RHEA:25217"/>
        <dbReference type="ChEBI" id="CHEBI:15378"/>
        <dbReference type="ChEBI" id="CHEBI:17697"/>
        <dbReference type="ChEBI" id="CHEBI:57287"/>
        <dbReference type="ChEBI" id="CHEBI:57288"/>
        <dbReference type="ChEBI" id="CHEBI:350546"/>
        <dbReference type="EC" id="2.3.1.87"/>
    </reaction>
    <physiologicalReaction direction="left-to-right" evidence="12">
        <dbReference type="Rhea" id="RHEA:25218"/>
    </physiologicalReaction>
</comment>
<keyword evidence="14" id="KW-1185">Reference proteome</keyword>
<organism evidence="13 14">
    <name type="scientific">Pristionchus fissidentatus</name>
    <dbReference type="NCBI Taxonomy" id="1538716"/>
    <lineage>
        <taxon>Eukaryota</taxon>
        <taxon>Metazoa</taxon>
        <taxon>Ecdysozoa</taxon>
        <taxon>Nematoda</taxon>
        <taxon>Chromadorea</taxon>
        <taxon>Rhabditida</taxon>
        <taxon>Rhabditina</taxon>
        <taxon>Diplogasteromorpha</taxon>
        <taxon>Diplogasteroidea</taxon>
        <taxon>Neodiplogasteridae</taxon>
        <taxon>Pristionchus</taxon>
    </lineage>
</organism>
<comment type="catalytic activity">
    <reaction evidence="9">
        <text>serotonin + (9Z)-octadecenoyl-CoA = N-(9Z-octadecenoyl)-serotonin + CoA + H(+)</text>
        <dbReference type="Rhea" id="RHEA:51392"/>
        <dbReference type="ChEBI" id="CHEBI:15378"/>
        <dbReference type="ChEBI" id="CHEBI:57287"/>
        <dbReference type="ChEBI" id="CHEBI:57387"/>
        <dbReference type="ChEBI" id="CHEBI:134064"/>
        <dbReference type="ChEBI" id="CHEBI:350546"/>
    </reaction>
    <physiologicalReaction direction="left-to-right" evidence="9">
        <dbReference type="Rhea" id="RHEA:51393"/>
    </physiologicalReaction>
</comment>
<comment type="caution">
    <text evidence="13">The sequence shown here is derived from an EMBL/GenBank/DDBJ whole genome shotgun (WGS) entry which is preliminary data.</text>
</comment>
<dbReference type="PANTHER" id="PTHR20905">
    <property type="entry name" value="N-ACETYLTRANSFERASE-RELATED"/>
    <property type="match status" value="1"/>
</dbReference>
<comment type="catalytic activity">
    <reaction evidence="11">
        <text>dopamine + hexadecanoyl-CoA = N-hexadecanoyl-dopamine + CoA + H(+)</text>
        <dbReference type="Rhea" id="RHEA:51376"/>
        <dbReference type="ChEBI" id="CHEBI:15378"/>
        <dbReference type="ChEBI" id="CHEBI:57287"/>
        <dbReference type="ChEBI" id="CHEBI:57379"/>
        <dbReference type="ChEBI" id="CHEBI:59905"/>
        <dbReference type="ChEBI" id="CHEBI:134058"/>
    </reaction>
    <physiologicalReaction direction="left-to-right" evidence="11">
        <dbReference type="Rhea" id="RHEA:51377"/>
    </physiologicalReaction>
</comment>
<comment type="pathway">
    <text evidence="2">Aromatic compound metabolism; melatonin biosynthesis; melatonin from serotonin: step 1/2.</text>
</comment>
<reference evidence="13" key="1">
    <citation type="submission" date="2023-10" db="EMBL/GenBank/DDBJ databases">
        <title>Genome assembly of Pristionchus species.</title>
        <authorList>
            <person name="Yoshida K."/>
            <person name="Sommer R.J."/>
        </authorList>
    </citation>
    <scope>NUCLEOTIDE SEQUENCE</scope>
    <source>
        <strain evidence="13">RS5133</strain>
    </source>
</reference>
<evidence type="ECO:0000256" key="3">
    <source>
        <dbReference type="ARBA" id="ARBA00038182"/>
    </source>
</evidence>
<evidence type="ECO:0000256" key="5">
    <source>
        <dbReference type="ARBA" id="ARBA00050189"/>
    </source>
</evidence>
<comment type="catalytic activity">
    <reaction evidence="6">
        <text>serotonin + octadecanoyl-CoA = N-octadecanoyl-serotonin + CoA + H(+)</text>
        <dbReference type="Rhea" id="RHEA:51400"/>
        <dbReference type="ChEBI" id="CHEBI:15378"/>
        <dbReference type="ChEBI" id="CHEBI:57287"/>
        <dbReference type="ChEBI" id="CHEBI:57394"/>
        <dbReference type="ChEBI" id="CHEBI:134065"/>
        <dbReference type="ChEBI" id="CHEBI:350546"/>
    </reaction>
    <physiologicalReaction direction="left-to-right" evidence="6">
        <dbReference type="Rhea" id="RHEA:51401"/>
    </physiologicalReaction>
</comment>
<evidence type="ECO:0000256" key="4">
    <source>
        <dbReference type="ARBA" id="ARBA00039114"/>
    </source>
</evidence>
<comment type="similarity">
    <text evidence="3">Belongs to the acetyltransferase family. AANAT subfamily.</text>
</comment>
<dbReference type="EMBL" id="BTSY01000003">
    <property type="protein sequence ID" value="GMT17351.1"/>
    <property type="molecule type" value="Genomic_DNA"/>
</dbReference>
<dbReference type="Proteomes" id="UP001432322">
    <property type="component" value="Unassembled WGS sequence"/>
</dbReference>
<protein>
    <recommendedName>
        <fullName evidence="4">aralkylamine N-acetyltransferase</fullName>
        <ecNumber evidence="4">2.3.1.87</ecNumber>
    </recommendedName>
</protein>
<accession>A0AAV5VD76</accession>
<dbReference type="InterPro" id="IPR016181">
    <property type="entry name" value="Acyl_CoA_acyltransferase"/>
</dbReference>
<dbReference type="PANTHER" id="PTHR20905:SF30">
    <property type="entry name" value="N-ACETYLTRANSFERASE DOMAIN-CONTAINING PROTEIN"/>
    <property type="match status" value="1"/>
</dbReference>
<dbReference type="EC" id="2.3.1.87" evidence="4"/>
<comment type="catalytic activity">
    <reaction evidence="7">
        <text>serotonin + (5Z,8Z,11Z,14Z)-eicosatetraenoyl-CoA = N-[(5Z,8Z,11Z,14Z)-eicosatetraenoyl]-serotonin + CoA + H(+)</text>
        <dbReference type="Rhea" id="RHEA:51396"/>
        <dbReference type="ChEBI" id="CHEBI:15378"/>
        <dbReference type="ChEBI" id="CHEBI:57287"/>
        <dbReference type="ChEBI" id="CHEBI:57368"/>
        <dbReference type="ChEBI" id="CHEBI:132255"/>
        <dbReference type="ChEBI" id="CHEBI:350546"/>
    </reaction>
    <physiologicalReaction direction="left-to-right" evidence="7">
        <dbReference type="Rhea" id="RHEA:51397"/>
    </physiologicalReaction>
</comment>
<evidence type="ECO:0000256" key="7">
    <source>
        <dbReference type="ARBA" id="ARBA00051284"/>
    </source>
</evidence>
<evidence type="ECO:0000313" key="14">
    <source>
        <dbReference type="Proteomes" id="UP001432322"/>
    </source>
</evidence>
<evidence type="ECO:0000313" key="13">
    <source>
        <dbReference type="EMBL" id="GMT17351.1"/>
    </source>
</evidence>
<keyword evidence="1" id="KW-0808">Transferase</keyword>
<dbReference type="AlphaFoldDB" id="A0AAV5VD76"/>